<feature type="transmembrane region" description="Helical" evidence="1">
    <location>
        <begin position="6"/>
        <end position="27"/>
    </location>
</feature>
<evidence type="ECO:0000256" key="1">
    <source>
        <dbReference type="SAM" id="Phobius"/>
    </source>
</evidence>
<dbReference type="AlphaFoldDB" id="A0AB37I7A5"/>
<evidence type="ECO:0000313" key="2">
    <source>
        <dbReference type="EMBL" id="RBT66437.1"/>
    </source>
</evidence>
<gene>
    <name evidence="2" type="ORF">EB03_02748</name>
</gene>
<evidence type="ECO:0000313" key="3">
    <source>
        <dbReference type="Proteomes" id="UP000253498"/>
    </source>
</evidence>
<keyword evidence="1" id="KW-0472">Membrane</keyword>
<sequence length="165" mass="18787">MDSEDRSMLFLLCCLFGGLGFLTVKLLKWTWEISKVIWEVAKWTGAKLWNGAKWTGVKLREGYKVLKNKWDERQARKVLAKEKPDLNQETDKVPLLKDEQVPELQPIWVVAQQQNSVGVSDKQVDDKKSMKDAITGAVKTSIDTKNSLTNGFQINNGRSEIAHQI</sequence>
<dbReference type="EMBL" id="LESJ01000009">
    <property type="protein sequence ID" value="RBT66437.1"/>
    <property type="molecule type" value="Genomic_DNA"/>
</dbReference>
<keyword evidence="1" id="KW-0812">Transmembrane</keyword>
<accession>A0AB37I7A5</accession>
<name>A0AB37I7A5_ENTHR</name>
<organism evidence="2 3">
    <name type="scientific">Enterococcus hirae</name>
    <dbReference type="NCBI Taxonomy" id="1354"/>
    <lineage>
        <taxon>Bacteria</taxon>
        <taxon>Bacillati</taxon>
        <taxon>Bacillota</taxon>
        <taxon>Bacilli</taxon>
        <taxon>Lactobacillales</taxon>
        <taxon>Enterococcaceae</taxon>
        <taxon>Enterococcus</taxon>
    </lineage>
</organism>
<protein>
    <submittedName>
        <fullName evidence="2">Uncharacterized protein</fullName>
    </submittedName>
</protein>
<comment type="caution">
    <text evidence="2">The sequence shown here is derived from an EMBL/GenBank/DDBJ whole genome shotgun (WGS) entry which is preliminary data.</text>
</comment>
<reference evidence="2 3" key="1">
    <citation type="submission" date="2015-06" db="EMBL/GenBank/DDBJ databases">
        <title>The Genome Sequence of Enterococcus hirae 88EA1.</title>
        <authorList>
            <consortium name="The Broad Institute Genomics Platform"/>
            <consortium name="The Broad Institute Genome Sequencing Center for Infectious Disease"/>
            <person name="Earl A.M."/>
            <person name="Van Tyne D."/>
            <person name="Lebreton F."/>
            <person name="Saavedra J.T."/>
            <person name="Gilmore M.S."/>
            <person name="Manson McGuire A."/>
            <person name="Clock S."/>
            <person name="Crupain M."/>
            <person name="Rangan U."/>
            <person name="Young S."/>
            <person name="Abouelleil A."/>
            <person name="Cao P."/>
            <person name="Chapman S.B."/>
            <person name="Griggs A."/>
            <person name="Priest M."/>
            <person name="Shea T."/>
            <person name="Wortman J."/>
            <person name="Nusbaum C."/>
            <person name="Birren B."/>
        </authorList>
    </citation>
    <scope>NUCLEOTIDE SEQUENCE [LARGE SCALE GENOMIC DNA]</scope>
    <source>
        <strain evidence="2 3">88EA1</strain>
    </source>
</reference>
<keyword evidence="1" id="KW-1133">Transmembrane helix</keyword>
<dbReference type="RefSeq" id="WP_096709788.1">
    <property type="nucleotide sequence ID" value="NZ_JBFCRC010000004.1"/>
</dbReference>
<dbReference type="Proteomes" id="UP000253498">
    <property type="component" value="Unassembled WGS sequence"/>
</dbReference>
<proteinExistence type="predicted"/>